<dbReference type="RefSeq" id="WP_061214122.1">
    <property type="nucleotide sequence ID" value="NZ_DCDX01000090.1"/>
</dbReference>
<protein>
    <recommendedName>
        <fullName evidence="1">UPF0473 protein DDZ44_07630</fullName>
    </recommendedName>
</protein>
<gene>
    <name evidence="2" type="ORF">DDZ44_07630</name>
</gene>
<reference evidence="2 3" key="1">
    <citation type="journal article" date="2018" name="Nat. Biotechnol.">
        <title>A standardized bacterial taxonomy based on genome phylogeny substantially revises the tree of life.</title>
        <authorList>
            <person name="Parks D.H."/>
            <person name="Chuvochina M."/>
            <person name="Waite D.W."/>
            <person name="Rinke C."/>
            <person name="Skarshewski A."/>
            <person name="Chaumeil P.A."/>
            <person name="Hugenholtz P."/>
        </authorList>
    </citation>
    <scope>NUCLEOTIDE SEQUENCE [LARGE SCALE GENOMIC DNA]</scope>
    <source>
        <strain evidence="2">UBA10948</strain>
    </source>
</reference>
<name>A0A354YWR7_9FIRM</name>
<evidence type="ECO:0000256" key="1">
    <source>
        <dbReference type="HAMAP-Rule" id="MF_01448"/>
    </source>
</evidence>
<dbReference type="STRING" id="378794.GCA_001570625_01644"/>
<accession>A0A354YWR7</accession>
<dbReference type="Proteomes" id="UP000263273">
    <property type="component" value="Unassembled WGS sequence"/>
</dbReference>
<proteinExistence type="inferred from homology"/>
<organism evidence="2 3">
    <name type="scientific">Syntrophomonas wolfei</name>
    <dbReference type="NCBI Taxonomy" id="863"/>
    <lineage>
        <taxon>Bacteria</taxon>
        <taxon>Bacillati</taxon>
        <taxon>Bacillota</taxon>
        <taxon>Clostridia</taxon>
        <taxon>Eubacteriales</taxon>
        <taxon>Syntrophomonadaceae</taxon>
        <taxon>Syntrophomonas</taxon>
    </lineage>
</organism>
<dbReference type="EMBL" id="DNZF01000167">
    <property type="protein sequence ID" value="HBK53788.1"/>
    <property type="molecule type" value="Genomic_DNA"/>
</dbReference>
<comment type="similarity">
    <text evidence="1">Belongs to the UPF0473 family.</text>
</comment>
<comment type="caution">
    <text evidence="2">The sequence shown here is derived from an EMBL/GenBank/DDBJ whole genome shotgun (WGS) entry which is preliminary data.</text>
</comment>
<sequence>MTEEFLEEDFPILVLVDEDGIEHLFELLAELEIENDKYRVLVPLDEEDEEYDEEDGEVVILKVIIDEEGNELLSDIDDETEWEMVVEAWQELVDSEDL</sequence>
<dbReference type="InterPro" id="IPR009711">
    <property type="entry name" value="UPF0473"/>
</dbReference>
<evidence type="ECO:0000313" key="3">
    <source>
        <dbReference type="Proteomes" id="UP000263273"/>
    </source>
</evidence>
<dbReference type="HAMAP" id="MF_01448">
    <property type="entry name" value="UPF0473"/>
    <property type="match status" value="1"/>
</dbReference>
<dbReference type="AlphaFoldDB" id="A0A354YWR7"/>
<evidence type="ECO:0000313" key="2">
    <source>
        <dbReference type="EMBL" id="HBK53788.1"/>
    </source>
</evidence>
<dbReference type="Pfam" id="PF06949">
    <property type="entry name" value="DUF1292"/>
    <property type="match status" value="1"/>
</dbReference>